<evidence type="ECO:0000259" key="1">
    <source>
        <dbReference type="Pfam" id="PF02579"/>
    </source>
</evidence>
<reference evidence="2 3" key="2">
    <citation type="submission" date="2018-09" db="EMBL/GenBank/DDBJ databases">
        <title>Genome of Sphaerochaeta halotolerans strain 4-11.</title>
        <authorList>
            <person name="Nazina T.N."/>
            <person name="Sokolova D.S."/>
        </authorList>
    </citation>
    <scope>NUCLEOTIDE SEQUENCE [LARGE SCALE GENOMIC DNA]</scope>
    <source>
        <strain evidence="2 3">4-11</strain>
    </source>
</reference>
<dbReference type="Proteomes" id="UP000264002">
    <property type="component" value="Unassembled WGS sequence"/>
</dbReference>
<dbReference type="OrthoDB" id="9807451at2"/>
<dbReference type="CDD" id="cd00851">
    <property type="entry name" value="MTH1175"/>
    <property type="match status" value="1"/>
</dbReference>
<name>A0A372MGX7_9SPIR</name>
<protein>
    <submittedName>
        <fullName evidence="2">Dinitrogenase iron-molybdenum cofactor biosynthesis protein</fullName>
    </submittedName>
</protein>
<dbReference type="PANTHER" id="PTHR42983:SF1">
    <property type="entry name" value="IRON-MOLYBDENUM PROTEIN"/>
    <property type="match status" value="1"/>
</dbReference>
<organism evidence="2 3">
    <name type="scientific">Sphaerochaeta halotolerans</name>
    <dbReference type="NCBI Taxonomy" id="2293840"/>
    <lineage>
        <taxon>Bacteria</taxon>
        <taxon>Pseudomonadati</taxon>
        <taxon>Spirochaetota</taxon>
        <taxon>Spirochaetia</taxon>
        <taxon>Spirochaetales</taxon>
        <taxon>Sphaerochaetaceae</taxon>
        <taxon>Sphaerochaeta</taxon>
    </lineage>
</organism>
<dbReference type="InterPro" id="IPR036105">
    <property type="entry name" value="DiNase_FeMo-co_biosyn_sf"/>
</dbReference>
<keyword evidence="3" id="KW-1185">Reference proteome</keyword>
<comment type="caution">
    <text evidence="2">The sequence shown here is derived from an EMBL/GenBank/DDBJ whole genome shotgun (WGS) entry which is preliminary data.</text>
</comment>
<reference evidence="3" key="1">
    <citation type="submission" date="2018-08" db="EMBL/GenBank/DDBJ databases">
        <authorList>
            <person name="Grouzdev D.S."/>
            <person name="Krutkina M.S."/>
        </authorList>
    </citation>
    <scope>NUCLEOTIDE SEQUENCE [LARGE SCALE GENOMIC DNA]</scope>
    <source>
        <strain evidence="3">4-11</strain>
    </source>
</reference>
<gene>
    <name evidence="2" type="ORF">DYP60_09535</name>
</gene>
<dbReference type="PANTHER" id="PTHR42983">
    <property type="entry name" value="DINITROGENASE IRON-MOLYBDENUM COFACTOR PROTEIN-RELATED"/>
    <property type="match status" value="1"/>
</dbReference>
<dbReference type="RefSeq" id="WP_117330768.1">
    <property type="nucleotide sequence ID" value="NZ_QUWK01000009.1"/>
</dbReference>
<dbReference type="EMBL" id="QUWK01000009">
    <property type="protein sequence ID" value="RFU94430.1"/>
    <property type="molecule type" value="Genomic_DNA"/>
</dbReference>
<dbReference type="InterPro" id="IPR003731">
    <property type="entry name" value="Di-Nase_FeMo-co_biosynth"/>
</dbReference>
<dbReference type="Pfam" id="PF02579">
    <property type="entry name" value="Nitro_FeMo-Co"/>
    <property type="match status" value="1"/>
</dbReference>
<evidence type="ECO:0000313" key="2">
    <source>
        <dbReference type="EMBL" id="RFU94430.1"/>
    </source>
</evidence>
<feature type="domain" description="Dinitrogenase iron-molybdenum cofactor biosynthesis" evidence="1">
    <location>
        <begin position="13"/>
        <end position="102"/>
    </location>
</feature>
<accession>A0A372MGX7</accession>
<dbReference type="Gene3D" id="3.30.420.130">
    <property type="entry name" value="Dinitrogenase iron-molybdenum cofactor biosynthesis domain"/>
    <property type="match status" value="1"/>
</dbReference>
<evidence type="ECO:0000313" key="3">
    <source>
        <dbReference type="Proteomes" id="UP000264002"/>
    </source>
</evidence>
<dbReference type="AlphaFoldDB" id="A0A372MGX7"/>
<proteinExistence type="predicted"/>
<sequence length="120" mass="12718">MIIAVPAEEKSLDSAICVSFGRAPVYCLYDTEKETSTFLDNKAAEAPGGAGIQAAQFLADQKIDSLITFRLGENASNVLSAANISMLKAPNLSIADTIANFLEGKLSSLNEVHPGFHHGH</sequence>
<dbReference type="InterPro" id="IPR033913">
    <property type="entry name" value="MTH1175_dom"/>
</dbReference>
<dbReference type="SUPFAM" id="SSF53146">
    <property type="entry name" value="Nitrogenase accessory factor-like"/>
    <property type="match status" value="1"/>
</dbReference>